<evidence type="ECO:0000256" key="1">
    <source>
        <dbReference type="SAM" id="MobiDB-lite"/>
    </source>
</evidence>
<dbReference type="Proteomes" id="UP001303046">
    <property type="component" value="Unassembled WGS sequence"/>
</dbReference>
<accession>A0ABR1E4U5</accession>
<proteinExistence type="predicted"/>
<name>A0ABR1E4U5_NECAM</name>
<sequence length="75" mass="8370">MRHVGISLIEAEYRNSPIVFIHALLQRNNEGKKIVVHPVGQSIHTASSDDLNDPSGHCWQRLPSGDRCNPGEHFS</sequence>
<reference evidence="2 3" key="1">
    <citation type="submission" date="2023-08" db="EMBL/GenBank/DDBJ databases">
        <title>A Necator americanus chromosomal reference genome.</title>
        <authorList>
            <person name="Ilik V."/>
            <person name="Petrzelkova K.J."/>
            <person name="Pardy F."/>
            <person name="Fuh T."/>
            <person name="Niatou-Singa F.S."/>
            <person name="Gouil Q."/>
            <person name="Baker L."/>
            <person name="Ritchie M.E."/>
            <person name="Jex A.R."/>
            <person name="Gazzola D."/>
            <person name="Li H."/>
            <person name="Toshio Fujiwara R."/>
            <person name="Zhan B."/>
            <person name="Aroian R.V."/>
            <person name="Pafco B."/>
            <person name="Schwarz E.M."/>
        </authorList>
    </citation>
    <scope>NUCLEOTIDE SEQUENCE [LARGE SCALE GENOMIC DNA]</scope>
    <source>
        <strain evidence="2 3">Aroian</strain>
        <tissue evidence="2">Whole animal</tissue>
    </source>
</reference>
<gene>
    <name evidence="2" type="primary">Necator_chrV.g20273</name>
    <name evidence="2" type="ORF">RB195_015481</name>
</gene>
<evidence type="ECO:0000313" key="2">
    <source>
        <dbReference type="EMBL" id="KAK6757694.1"/>
    </source>
</evidence>
<feature type="region of interest" description="Disordered" evidence="1">
    <location>
        <begin position="44"/>
        <end position="75"/>
    </location>
</feature>
<keyword evidence="3" id="KW-1185">Reference proteome</keyword>
<dbReference type="EMBL" id="JAVFWL010000005">
    <property type="protein sequence ID" value="KAK6757694.1"/>
    <property type="molecule type" value="Genomic_DNA"/>
</dbReference>
<evidence type="ECO:0000313" key="3">
    <source>
        <dbReference type="Proteomes" id="UP001303046"/>
    </source>
</evidence>
<comment type="caution">
    <text evidence="2">The sequence shown here is derived from an EMBL/GenBank/DDBJ whole genome shotgun (WGS) entry which is preliminary data.</text>
</comment>
<organism evidence="2 3">
    <name type="scientific">Necator americanus</name>
    <name type="common">Human hookworm</name>
    <dbReference type="NCBI Taxonomy" id="51031"/>
    <lineage>
        <taxon>Eukaryota</taxon>
        <taxon>Metazoa</taxon>
        <taxon>Ecdysozoa</taxon>
        <taxon>Nematoda</taxon>
        <taxon>Chromadorea</taxon>
        <taxon>Rhabditida</taxon>
        <taxon>Rhabditina</taxon>
        <taxon>Rhabditomorpha</taxon>
        <taxon>Strongyloidea</taxon>
        <taxon>Ancylostomatidae</taxon>
        <taxon>Bunostominae</taxon>
        <taxon>Necator</taxon>
    </lineage>
</organism>
<protein>
    <submittedName>
        <fullName evidence="2">Uncharacterized protein</fullName>
    </submittedName>
</protein>